<name>A0ABD0K482_9CAEN</name>
<evidence type="ECO:0000313" key="1">
    <source>
        <dbReference type="EMBL" id="KAK7482074.1"/>
    </source>
</evidence>
<accession>A0ABD0K482</accession>
<dbReference type="Proteomes" id="UP001519460">
    <property type="component" value="Unassembled WGS sequence"/>
</dbReference>
<sequence>MWVVVAGGGEGMLDCMQPARVTGVVVRREDSCKGRQSRRETIRHGGQTRARNRRLQFCGWHAETPGIVTWDTAGGDACVDFIGLFTGSMSQPSCVLSKIIVVICQCLTGDVCLGGDPDVELDAMIDAEGHTELCVLWVKLGSYRVVFGSVMPRRTPTQISGAVVVKVEEETCRRP</sequence>
<organism evidence="1 2">
    <name type="scientific">Batillaria attramentaria</name>
    <dbReference type="NCBI Taxonomy" id="370345"/>
    <lineage>
        <taxon>Eukaryota</taxon>
        <taxon>Metazoa</taxon>
        <taxon>Spiralia</taxon>
        <taxon>Lophotrochozoa</taxon>
        <taxon>Mollusca</taxon>
        <taxon>Gastropoda</taxon>
        <taxon>Caenogastropoda</taxon>
        <taxon>Sorbeoconcha</taxon>
        <taxon>Cerithioidea</taxon>
        <taxon>Batillariidae</taxon>
        <taxon>Batillaria</taxon>
    </lineage>
</organism>
<dbReference type="EMBL" id="JACVVK020000251">
    <property type="protein sequence ID" value="KAK7482074.1"/>
    <property type="molecule type" value="Genomic_DNA"/>
</dbReference>
<dbReference type="AlphaFoldDB" id="A0ABD0K482"/>
<evidence type="ECO:0000313" key="2">
    <source>
        <dbReference type="Proteomes" id="UP001519460"/>
    </source>
</evidence>
<feature type="non-terminal residue" evidence="1">
    <location>
        <position position="175"/>
    </location>
</feature>
<proteinExistence type="predicted"/>
<gene>
    <name evidence="1" type="ORF">BaRGS_00026658</name>
</gene>
<protein>
    <submittedName>
        <fullName evidence="1">Uncharacterized protein</fullName>
    </submittedName>
</protein>
<comment type="caution">
    <text evidence="1">The sequence shown here is derived from an EMBL/GenBank/DDBJ whole genome shotgun (WGS) entry which is preliminary data.</text>
</comment>
<keyword evidence="2" id="KW-1185">Reference proteome</keyword>
<reference evidence="1 2" key="1">
    <citation type="journal article" date="2023" name="Sci. Data">
        <title>Genome assembly of the Korean intertidal mud-creeper Batillaria attramentaria.</title>
        <authorList>
            <person name="Patra A.K."/>
            <person name="Ho P.T."/>
            <person name="Jun S."/>
            <person name="Lee S.J."/>
            <person name="Kim Y."/>
            <person name="Won Y.J."/>
        </authorList>
    </citation>
    <scope>NUCLEOTIDE SEQUENCE [LARGE SCALE GENOMIC DNA]</scope>
    <source>
        <strain evidence="1">Wonlab-2016</strain>
    </source>
</reference>